<dbReference type="Gene3D" id="2.60.40.1120">
    <property type="entry name" value="Carboxypeptidase-like, regulatory domain"/>
    <property type="match status" value="1"/>
</dbReference>
<dbReference type="InterPro" id="IPR023996">
    <property type="entry name" value="TonB-dep_OMP_SusC/RagA"/>
</dbReference>
<gene>
    <name evidence="9" type="ORF">FKX85_14935</name>
</gene>
<dbReference type="Gene3D" id="2.170.130.10">
    <property type="entry name" value="TonB-dependent receptor, plug domain"/>
    <property type="match status" value="1"/>
</dbReference>
<feature type="domain" description="TonB-dependent receptor plug" evidence="8">
    <location>
        <begin position="97"/>
        <end position="213"/>
    </location>
</feature>
<comment type="subcellular location">
    <subcellularLocation>
        <location evidence="1 7">Cell outer membrane</location>
        <topology evidence="1 7">Multi-pass membrane protein</topology>
    </subcellularLocation>
</comment>
<dbReference type="Pfam" id="PF13715">
    <property type="entry name" value="CarbopepD_reg_2"/>
    <property type="match status" value="1"/>
</dbReference>
<evidence type="ECO:0000256" key="2">
    <source>
        <dbReference type="ARBA" id="ARBA00022448"/>
    </source>
</evidence>
<dbReference type="OrthoDB" id="9768177at2"/>
<dbReference type="KEGG" id="echi:FKX85_14935"/>
<keyword evidence="10" id="KW-1185">Reference proteome</keyword>
<evidence type="ECO:0000256" key="4">
    <source>
        <dbReference type="ARBA" id="ARBA00022692"/>
    </source>
</evidence>
<dbReference type="NCBIfam" id="TIGR04056">
    <property type="entry name" value="OMP_RagA_SusC"/>
    <property type="match status" value="1"/>
</dbReference>
<dbReference type="Proteomes" id="UP000316614">
    <property type="component" value="Chromosome"/>
</dbReference>
<dbReference type="InterPro" id="IPR008969">
    <property type="entry name" value="CarboxyPept-like_regulatory"/>
</dbReference>
<accession>A0A514CP56</accession>
<dbReference type="Pfam" id="PF07715">
    <property type="entry name" value="Plug"/>
    <property type="match status" value="1"/>
</dbReference>
<keyword evidence="2 7" id="KW-0813">Transport</keyword>
<dbReference type="InterPro" id="IPR023997">
    <property type="entry name" value="TonB-dep_OMP_SusC/RagA_CS"/>
</dbReference>
<name>A0A514CP56_9BACT</name>
<evidence type="ECO:0000256" key="3">
    <source>
        <dbReference type="ARBA" id="ARBA00022452"/>
    </source>
</evidence>
<evidence type="ECO:0000256" key="5">
    <source>
        <dbReference type="ARBA" id="ARBA00023136"/>
    </source>
</evidence>
<keyword evidence="9" id="KW-0675">Receptor</keyword>
<protein>
    <submittedName>
        <fullName evidence="9">TonB-dependent receptor</fullName>
    </submittedName>
</protein>
<dbReference type="SUPFAM" id="SSF56935">
    <property type="entry name" value="Porins"/>
    <property type="match status" value="1"/>
</dbReference>
<dbReference type="SUPFAM" id="SSF49464">
    <property type="entry name" value="Carboxypeptidase regulatory domain-like"/>
    <property type="match status" value="1"/>
</dbReference>
<dbReference type="InterPro" id="IPR037066">
    <property type="entry name" value="Plug_dom_sf"/>
</dbReference>
<dbReference type="PROSITE" id="PS52016">
    <property type="entry name" value="TONB_DEPENDENT_REC_3"/>
    <property type="match status" value="1"/>
</dbReference>
<comment type="similarity">
    <text evidence="7">Belongs to the TonB-dependent receptor family.</text>
</comment>
<reference evidence="9 10" key="1">
    <citation type="submission" date="2019-06" db="EMBL/GenBank/DDBJ databases">
        <title>Echinicola alkalisoli sp. nov. isolated from saline soil.</title>
        <authorList>
            <person name="Sun J.-Q."/>
            <person name="Xu L."/>
        </authorList>
    </citation>
    <scope>NUCLEOTIDE SEQUENCE [LARGE SCALE GENOMIC DNA]</scope>
    <source>
        <strain evidence="9 10">LN3S3</strain>
    </source>
</reference>
<keyword evidence="3 7" id="KW-1134">Transmembrane beta strand</keyword>
<dbReference type="Gene3D" id="2.40.170.20">
    <property type="entry name" value="TonB-dependent receptor, beta-barrel domain"/>
    <property type="match status" value="1"/>
</dbReference>
<sequence>MVVQERSVEGKVVDHRTGEPLPGATILVKGTDRGTITDLDGNFSIKLPDGHRKLLISFIGYMSHEVQVGNQEFLNVQLEPDAAALDEVVVIGYGEVDKKDLTGSVASMDSEEIKKTNKVNAFQSLQGQLPGVDIQSTGNKPGDGFNIRIRGNNTINSNVSDAGYSPGQNPLFIVDGVFVTDISFINPTDIERMDVLKDASATAIYGARGSSGVVIITTKTGSKGEVNYQYDNYIGFRQAYNTPRIFEGEEFVQFFKDAAVGTRHATGNLDYGQEDVVLSDYLRPNELKNIREGNYVNWPDLIQQNGLQMNHTLSASGGTDKVVYGFGFGYTRDEGTFPGEDLERFNLRSNLTFNISKYLSFDYSGYLTHSIRNLGSQEGFRSAYRLRPTGDAYDDQGNLKFFPIDGETFITNPLFEPSGILEEFKNLNFIGNFGITLKPIEGLKIVSRYSPNLFYERYGQFRGINTKSSSMDPARRRAYWNTSNLYSYTWDNILTYGHNFNDRHQVDLTLISSSWMDRYELHETEVRNFNTDEFLFYNQGIASDIRKLDNSLTKETIQSFTGRINYILDDKYVFTATGRYDGASKLSAKNKWAFFPSAAFAWRIGDEDFMKSQQVVSDLKVRLSYGQTGNTGTGGGLRPLGSQSNIGFGFTNLGDQPTRTAYVTNLANQDLTWERTSEVNLGIDFGLLGNRIYGSIDLYDRNTSDLILYRNLPIVSGHGGVFENVGEVRNRGIELALNSVNIDKGGFKWTTSLNFATNHNELTSLYGGLEELPPFANHIHRVGEPVGSVYTYQADGIWQTHELEEAREMGQQPGQVRVKDLDDDGVITEADRTTIGSVQPDWTGGITNTFNYKGFDLSFFVFTRQGVTSGSWFHRSHAWDGDRSPARFNGLKTNYWTPDNPSQEWFQPGNGGPYQEVVVFQDVSFVKVGYITLGHTFKTDFINKLGVKSLRLYATAQNPFIFTPYEGWDPETADRNTYRAAFLSRSFLGGLNIQF</sequence>
<dbReference type="NCBIfam" id="TIGR04057">
    <property type="entry name" value="SusC_RagA_signa"/>
    <property type="match status" value="1"/>
</dbReference>
<dbReference type="InterPro" id="IPR036942">
    <property type="entry name" value="Beta-barrel_TonB_sf"/>
</dbReference>
<dbReference type="EMBL" id="CP041253">
    <property type="protein sequence ID" value="QDH81595.1"/>
    <property type="molecule type" value="Genomic_DNA"/>
</dbReference>
<dbReference type="InterPro" id="IPR012910">
    <property type="entry name" value="Plug_dom"/>
</dbReference>
<evidence type="ECO:0000256" key="1">
    <source>
        <dbReference type="ARBA" id="ARBA00004571"/>
    </source>
</evidence>
<evidence type="ECO:0000259" key="8">
    <source>
        <dbReference type="Pfam" id="PF07715"/>
    </source>
</evidence>
<dbReference type="GO" id="GO:0009279">
    <property type="term" value="C:cell outer membrane"/>
    <property type="evidence" value="ECO:0007669"/>
    <property type="project" value="UniProtKB-SubCell"/>
</dbReference>
<keyword evidence="5 7" id="KW-0472">Membrane</keyword>
<dbReference type="AlphaFoldDB" id="A0A514CP56"/>
<dbReference type="FunFam" id="2.60.40.1120:FF:000003">
    <property type="entry name" value="Outer membrane protein Omp121"/>
    <property type="match status" value="1"/>
</dbReference>
<evidence type="ECO:0000313" key="10">
    <source>
        <dbReference type="Proteomes" id="UP000316614"/>
    </source>
</evidence>
<organism evidence="9 10">
    <name type="scientific">Echinicola soli</name>
    <dbReference type="NCBI Taxonomy" id="2591634"/>
    <lineage>
        <taxon>Bacteria</taxon>
        <taxon>Pseudomonadati</taxon>
        <taxon>Bacteroidota</taxon>
        <taxon>Cytophagia</taxon>
        <taxon>Cytophagales</taxon>
        <taxon>Cyclobacteriaceae</taxon>
        <taxon>Echinicola</taxon>
    </lineage>
</organism>
<proteinExistence type="inferred from homology"/>
<evidence type="ECO:0000256" key="7">
    <source>
        <dbReference type="PROSITE-ProRule" id="PRU01360"/>
    </source>
</evidence>
<keyword evidence="6 7" id="KW-0998">Cell outer membrane</keyword>
<evidence type="ECO:0000256" key="6">
    <source>
        <dbReference type="ARBA" id="ARBA00023237"/>
    </source>
</evidence>
<dbReference type="InterPro" id="IPR039426">
    <property type="entry name" value="TonB-dep_rcpt-like"/>
</dbReference>
<evidence type="ECO:0000313" key="9">
    <source>
        <dbReference type="EMBL" id="QDH81595.1"/>
    </source>
</evidence>
<keyword evidence="4 7" id="KW-0812">Transmembrane</keyword>